<evidence type="ECO:0000313" key="3">
    <source>
        <dbReference type="Proteomes" id="UP000218209"/>
    </source>
</evidence>
<protein>
    <submittedName>
        <fullName evidence="2">Uncharacterized protein</fullName>
    </submittedName>
</protein>
<reference evidence="2 3" key="1">
    <citation type="submission" date="2017-03" db="EMBL/GenBank/DDBJ databases">
        <title>WGS assembly of Porphyra umbilicalis.</title>
        <authorList>
            <person name="Brawley S.H."/>
            <person name="Blouin N.A."/>
            <person name="Ficko-Blean E."/>
            <person name="Wheeler G.L."/>
            <person name="Lohr M."/>
            <person name="Goodson H.V."/>
            <person name="Jenkins J.W."/>
            <person name="Blaby-Haas C.E."/>
            <person name="Helliwell K.E."/>
            <person name="Chan C."/>
            <person name="Marriage T."/>
            <person name="Bhattacharya D."/>
            <person name="Klein A.S."/>
            <person name="Badis Y."/>
            <person name="Brodie J."/>
            <person name="Cao Y."/>
            <person name="Collen J."/>
            <person name="Dittami S.M."/>
            <person name="Gachon C.M."/>
            <person name="Green B.R."/>
            <person name="Karpowicz S."/>
            <person name="Kim J.W."/>
            <person name="Kudahl U."/>
            <person name="Lin S."/>
            <person name="Michel G."/>
            <person name="Mittag M."/>
            <person name="Olson B.J."/>
            <person name="Pangilinan J."/>
            <person name="Peng Y."/>
            <person name="Qiu H."/>
            <person name="Shu S."/>
            <person name="Singer J.T."/>
            <person name="Smith A.G."/>
            <person name="Sprecher B.N."/>
            <person name="Wagner V."/>
            <person name="Wang W."/>
            <person name="Wang Z.-Y."/>
            <person name="Yan J."/>
            <person name="Yarish C."/>
            <person name="Zoeuner-Riek S."/>
            <person name="Zhuang Y."/>
            <person name="Zou Y."/>
            <person name="Lindquist E.A."/>
            <person name="Grimwood J."/>
            <person name="Barry K."/>
            <person name="Rokhsar D.S."/>
            <person name="Schmutz J."/>
            <person name="Stiller J.W."/>
            <person name="Grossman A.R."/>
            <person name="Prochnik S.E."/>
        </authorList>
    </citation>
    <scope>NUCLEOTIDE SEQUENCE [LARGE SCALE GENOMIC DNA]</scope>
    <source>
        <strain evidence="2">4086291</strain>
    </source>
</reference>
<feature type="compositionally biased region" description="Low complexity" evidence="1">
    <location>
        <begin position="67"/>
        <end position="104"/>
    </location>
</feature>
<name>A0A1X6NJI3_PORUM</name>
<evidence type="ECO:0000256" key="1">
    <source>
        <dbReference type="SAM" id="MobiDB-lite"/>
    </source>
</evidence>
<evidence type="ECO:0000313" key="2">
    <source>
        <dbReference type="EMBL" id="OSX68771.1"/>
    </source>
</evidence>
<organism evidence="2 3">
    <name type="scientific">Porphyra umbilicalis</name>
    <name type="common">Purple laver</name>
    <name type="synonym">Red alga</name>
    <dbReference type="NCBI Taxonomy" id="2786"/>
    <lineage>
        <taxon>Eukaryota</taxon>
        <taxon>Rhodophyta</taxon>
        <taxon>Bangiophyceae</taxon>
        <taxon>Bangiales</taxon>
        <taxon>Bangiaceae</taxon>
        <taxon>Porphyra</taxon>
    </lineage>
</organism>
<proteinExistence type="predicted"/>
<feature type="compositionally biased region" description="Pro residues" evidence="1">
    <location>
        <begin position="55"/>
        <end position="66"/>
    </location>
</feature>
<feature type="region of interest" description="Disordered" evidence="1">
    <location>
        <begin position="175"/>
        <end position="223"/>
    </location>
</feature>
<keyword evidence="3" id="KW-1185">Reference proteome</keyword>
<feature type="compositionally biased region" description="Low complexity" evidence="1">
    <location>
        <begin position="210"/>
        <end position="223"/>
    </location>
</feature>
<sequence>MVTAVAAQWFPPTWTASFTFRRLRTRGTSRRAGAPAGRPPPHARRRPPRLGAGVPPVPPPPSPVPAPLRRSASTRASCRRSTGGATASPPPSSGGSSPRCSPAATWSPWRAPGRAKRRPSSRRCCTSSRPTGAWAAPAPAGRRSLACPPAPPGRPPSCCRRHGSWRCKRFALPSTMPSSCRPRAWPRRWSSVESPSARSLRRCPPPPRCSSPRPGGCCSWPPR</sequence>
<feature type="region of interest" description="Disordered" evidence="1">
    <location>
        <begin position="21"/>
        <end position="149"/>
    </location>
</feature>
<feature type="compositionally biased region" description="Low complexity" evidence="1">
    <location>
        <begin position="122"/>
        <end position="143"/>
    </location>
</feature>
<dbReference type="AlphaFoldDB" id="A0A1X6NJI3"/>
<accession>A0A1X6NJI3</accession>
<dbReference type="Proteomes" id="UP000218209">
    <property type="component" value="Unassembled WGS sequence"/>
</dbReference>
<gene>
    <name evidence="2" type="ORF">BU14_2267s0001</name>
</gene>
<dbReference type="EMBL" id="KV920104">
    <property type="protein sequence ID" value="OSX68771.1"/>
    <property type="molecule type" value="Genomic_DNA"/>
</dbReference>